<dbReference type="InterPro" id="IPR036942">
    <property type="entry name" value="Beta-barrel_TonB_sf"/>
</dbReference>
<feature type="region of interest" description="Disordered" evidence="12">
    <location>
        <begin position="31"/>
        <end position="54"/>
    </location>
</feature>
<dbReference type="PROSITE" id="PS01156">
    <property type="entry name" value="TONB_DEPENDENT_REC_2"/>
    <property type="match status" value="1"/>
</dbReference>
<dbReference type="Gene3D" id="2.40.170.20">
    <property type="entry name" value="TonB-dependent receptor, beta-barrel domain"/>
    <property type="match status" value="1"/>
</dbReference>
<dbReference type="InterPro" id="IPR000531">
    <property type="entry name" value="Beta-barrel_TonB"/>
</dbReference>
<comment type="subcellular location">
    <subcellularLocation>
        <location evidence="1 9">Cell outer membrane</location>
        <topology evidence="1 9">Multi-pass membrane protein</topology>
    </subcellularLocation>
</comment>
<gene>
    <name evidence="16" type="ORF">SP6_09_00240</name>
</gene>
<dbReference type="GeneID" id="78526414"/>
<feature type="signal peptide" evidence="13">
    <location>
        <begin position="1"/>
        <end position="25"/>
    </location>
</feature>
<evidence type="ECO:0000256" key="3">
    <source>
        <dbReference type="ARBA" id="ARBA00022452"/>
    </source>
</evidence>
<dbReference type="SUPFAM" id="SSF56935">
    <property type="entry name" value="Porins"/>
    <property type="match status" value="1"/>
</dbReference>
<proteinExistence type="inferred from homology"/>
<dbReference type="Proteomes" id="UP000032025">
    <property type="component" value="Unassembled WGS sequence"/>
</dbReference>
<name>A0A0C9MYL3_SPHPI</name>
<feature type="domain" description="TonB-dependent receptor-like beta-barrel" evidence="14">
    <location>
        <begin position="431"/>
        <end position="992"/>
    </location>
</feature>
<evidence type="ECO:0000256" key="7">
    <source>
        <dbReference type="ARBA" id="ARBA00023136"/>
    </source>
</evidence>
<evidence type="ECO:0000256" key="11">
    <source>
        <dbReference type="RuleBase" id="RU003357"/>
    </source>
</evidence>
<dbReference type="GO" id="GO:0009279">
    <property type="term" value="C:cell outer membrane"/>
    <property type="evidence" value="ECO:0007669"/>
    <property type="project" value="UniProtKB-SubCell"/>
</dbReference>
<evidence type="ECO:0000256" key="12">
    <source>
        <dbReference type="SAM" id="MobiDB-lite"/>
    </source>
</evidence>
<evidence type="ECO:0000313" key="16">
    <source>
        <dbReference type="EMBL" id="GAN12414.1"/>
    </source>
</evidence>
<evidence type="ECO:0000256" key="8">
    <source>
        <dbReference type="ARBA" id="ARBA00023237"/>
    </source>
</evidence>
<evidence type="ECO:0000259" key="15">
    <source>
        <dbReference type="Pfam" id="PF07715"/>
    </source>
</evidence>
<dbReference type="PANTHER" id="PTHR47234:SF3">
    <property type="entry name" value="SECRETIN_TONB SHORT N-TERMINAL DOMAIN-CONTAINING PROTEIN"/>
    <property type="match status" value="1"/>
</dbReference>
<evidence type="ECO:0000256" key="9">
    <source>
        <dbReference type="PROSITE-ProRule" id="PRU01360"/>
    </source>
</evidence>
<evidence type="ECO:0000256" key="4">
    <source>
        <dbReference type="ARBA" id="ARBA00022692"/>
    </source>
</evidence>
<evidence type="ECO:0000256" key="13">
    <source>
        <dbReference type="SAM" id="SignalP"/>
    </source>
</evidence>
<sequence>MKIHQSSSWLALSAATMMFAAPAFAQQVGRTDTQDAAAQGGTDQDRDASISANAAATRSAAITGTPQASSGGEVIVTGTRITRPNLASAAPITSVTRQDIQAQAPLNVEEVLNRLPQVAPDAQSNYADSDGRQRIKLRSLGFERTLVLVDGKRLGTQNGQDTGIIPASLLERVDVLSGGASSVYGSDAISGVVNFVLRKDFEGLRVDGNYNFYNHNNTSNIVTPIAAAAGFSSPRGLTNDGGRSDITVTAGKKLLDDRLNISGFFNYRQADLVRNGARSYAACPIAQLSKDSALSCSPLSTYSRSGFVSPISGPNANAQYVNNPDGTRSFVPFGPGPGLAANPYDDVSFQRANERYTAGGFVNFKIAPEAEIYGDGIWFRDTSENPTPRRVYSYTVAGTTPYQVNCDNPFLSAGQAGALGCTGTTGYVPLDVRYRFDGQPSQADRFVNMGFRATGGVRGKIGEAWSYDVGGVYARNQQEWYLGPTSQNDRVNRALDVVSVNGTPTCRSVVNGTDPSCIPFDAFRAGSGSNALTNYLFTDGATGLRRQVTQLFDAIAVVNGDLTTYGIKTPWADDGLAVSLGTEYRKDRLISTADAGFVQQFGNQDARLSQDVWESNIELQAPLIQNKPFAHLLQTNGGFRVSKYSSNPKTFSTWKIEGLYAPVSDLTFRASYNKAQRAPTVIEIRQATQINFGRNTTLTDFCAPVPRTQADGTVTTAPIGSRELCSKTGLADNLYGSASLLCPTEGCTTRSGGFTADPETAYTLTYGLVVKPSFIPGLVFSADRYQVRIVNSLGYNGADYYLQGCLASNGDPFFCNGIVRDPTTGSIGNAPAGNPSSGFVRQGTTNYYRTLAYGWDFQGQYSLDLNKAGRFDWSFNGSLSTLAGGQDSPLRSQYNCAGYFSNGISCGQLVPKWQHTLRTTWTTPDRDFNVSFNWRYIGSLTTANNSGNADIGGTPERFQNTFARIAPQSFFDLALTWNVARKFAFRIIANNLFDKTPPIIPNSYQVALSRTNTAPQRYDALGRQIAIGTTINF</sequence>
<comment type="similarity">
    <text evidence="9 11">Belongs to the TonB-dependent receptor family.</text>
</comment>
<accession>A0A0C9MYL3</accession>
<evidence type="ECO:0000256" key="10">
    <source>
        <dbReference type="PROSITE-ProRule" id="PRU10144"/>
    </source>
</evidence>
<organism evidence="16 17">
    <name type="scientific">Sphingomonas paucimobilis NBRC 13935</name>
    <dbReference type="NCBI Taxonomy" id="1219050"/>
    <lineage>
        <taxon>Bacteria</taxon>
        <taxon>Pseudomonadati</taxon>
        <taxon>Pseudomonadota</taxon>
        <taxon>Alphaproteobacteria</taxon>
        <taxon>Sphingomonadales</taxon>
        <taxon>Sphingomonadaceae</taxon>
        <taxon>Sphingomonas</taxon>
    </lineage>
</organism>
<keyword evidence="17" id="KW-1185">Reference proteome</keyword>
<keyword evidence="2 9" id="KW-0813">Transport</keyword>
<evidence type="ECO:0000256" key="2">
    <source>
        <dbReference type="ARBA" id="ARBA00022448"/>
    </source>
</evidence>
<dbReference type="InterPro" id="IPR012910">
    <property type="entry name" value="Plug_dom"/>
</dbReference>
<dbReference type="PANTHER" id="PTHR47234">
    <property type="match status" value="1"/>
</dbReference>
<keyword evidence="5 13" id="KW-0732">Signal</keyword>
<evidence type="ECO:0000256" key="6">
    <source>
        <dbReference type="ARBA" id="ARBA00023077"/>
    </source>
</evidence>
<evidence type="ECO:0000256" key="1">
    <source>
        <dbReference type="ARBA" id="ARBA00004571"/>
    </source>
</evidence>
<feature type="short sequence motif" description="TonB C-terminal box" evidence="10">
    <location>
        <begin position="1016"/>
        <end position="1033"/>
    </location>
</feature>
<dbReference type="PROSITE" id="PS52016">
    <property type="entry name" value="TONB_DEPENDENT_REC_3"/>
    <property type="match status" value="1"/>
</dbReference>
<evidence type="ECO:0000259" key="14">
    <source>
        <dbReference type="Pfam" id="PF00593"/>
    </source>
</evidence>
<dbReference type="RefSeq" id="WP_007405860.1">
    <property type="nucleotide sequence ID" value="NZ_BBJS01000009.1"/>
</dbReference>
<reference evidence="16 17" key="1">
    <citation type="submission" date="2014-08" db="EMBL/GenBank/DDBJ databases">
        <title>Whole genome shotgun sequence of Sphingomonas paucimobilis NBRC 13935.</title>
        <authorList>
            <person name="Hosoyama A."/>
            <person name="Hashimoto M."/>
            <person name="Hosoyama Y."/>
            <person name="Noguchi M."/>
            <person name="Uohara A."/>
            <person name="Ohji S."/>
            <person name="Katano-Makiyama Y."/>
            <person name="Ichikawa N."/>
            <person name="Kimura A."/>
            <person name="Yamazoe A."/>
            <person name="Fujita N."/>
        </authorList>
    </citation>
    <scope>NUCLEOTIDE SEQUENCE [LARGE SCALE GENOMIC DNA]</scope>
    <source>
        <strain evidence="16 17">NBRC 13935</strain>
    </source>
</reference>
<comment type="caution">
    <text evidence="16">The sequence shown here is derived from an EMBL/GenBank/DDBJ whole genome shotgun (WGS) entry which is preliminary data.</text>
</comment>
<dbReference type="AlphaFoldDB" id="A0A0C9MYL3"/>
<keyword evidence="8 9" id="KW-0998">Cell outer membrane</keyword>
<keyword evidence="3 9" id="KW-1134">Transmembrane beta strand</keyword>
<feature type="domain" description="TonB-dependent receptor plug" evidence="15">
    <location>
        <begin position="87"/>
        <end position="192"/>
    </location>
</feature>
<dbReference type="EMBL" id="BBJS01000009">
    <property type="protein sequence ID" value="GAN12414.1"/>
    <property type="molecule type" value="Genomic_DNA"/>
</dbReference>
<dbReference type="InterPro" id="IPR037066">
    <property type="entry name" value="Plug_dom_sf"/>
</dbReference>
<keyword evidence="4 9" id="KW-0812">Transmembrane</keyword>
<keyword evidence="7 9" id="KW-0472">Membrane</keyword>
<dbReference type="InterPro" id="IPR039426">
    <property type="entry name" value="TonB-dep_rcpt-like"/>
</dbReference>
<dbReference type="Gene3D" id="2.170.130.10">
    <property type="entry name" value="TonB-dependent receptor, plug domain"/>
    <property type="match status" value="1"/>
</dbReference>
<evidence type="ECO:0000256" key="5">
    <source>
        <dbReference type="ARBA" id="ARBA00022729"/>
    </source>
</evidence>
<feature type="chain" id="PRO_5002199865" evidence="13">
    <location>
        <begin position="26"/>
        <end position="1033"/>
    </location>
</feature>
<dbReference type="InterPro" id="IPR010917">
    <property type="entry name" value="TonB_rcpt_CS"/>
</dbReference>
<protein>
    <submittedName>
        <fullName evidence="16">DNA, contig: SP609</fullName>
    </submittedName>
</protein>
<dbReference type="Pfam" id="PF00593">
    <property type="entry name" value="TonB_dep_Rec_b-barrel"/>
    <property type="match status" value="1"/>
</dbReference>
<evidence type="ECO:0000313" key="17">
    <source>
        <dbReference type="Proteomes" id="UP000032025"/>
    </source>
</evidence>
<dbReference type="Pfam" id="PF07715">
    <property type="entry name" value="Plug"/>
    <property type="match status" value="1"/>
</dbReference>
<keyword evidence="6 11" id="KW-0798">TonB box</keyword>